<sequence>MLNARIAEIQTQPDEERQKADSADAVRKADSPKELEKERAIKQEADKETQRLRVKVTNSEAKLADAGATGASIAKLKAKYETELEGIETEKVEAQNLATEPKKQAKQYARKVEEAERKLAEFEQKESTINTHIGKTQSDLKKTQQSVRDGELRIVELEDRSENLVKI</sequence>
<dbReference type="GeneID" id="14885791"/>
<reference evidence="3 4" key="1">
    <citation type="submission" date="2012-10" db="EMBL/GenBank/DDBJ databases">
        <authorList>
            <person name="Zafar N."/>
            <person name="Inman J."/>
            <person name="Hall N."/>
            <person name="Lorenzi H."/>
            <person name="Caler E."/>
        </authorList>
    </citation>
    <scope>NUCLEOTIDE SEQUENCE [LARGE SCALE GENOMIC DNA]</scope>
    <source>
        <strain evidence="3 4">IP1</strain>
    </source>
</reference>
<gene>
    <name evidence="3" type="ORF">EIN_272590</name>
</gene>
<dbReference type="KEGG" id="eiv:EIN_272590"/>
<protein>
    <submittedName>
        <fullName evidence="3">Uncharacterized protein</fullName>
    </submittedName>
</protein>
<accession>L7FKM4</accession>
<dbReference type="EMBL" id="KB206907">
    <property type="protein sequence ID" value="ELP86815.1"/>
    <property type="molecule type" value="Genomic_DNA"/>
</dbReference>
<dbReference type="AlphaFoldDB" id="L7FKM4"/>
<feature type="region of interest" description="Disordered" evidence="2">
    <location>
        <begin position="1"/>
        <end position="51"/>
    </location>
</feature>
<evidence type="ECO:0000256" key="1">
    <source>
        <dbReference type="SAM" id="Coils"/>
    </source>
</evidence>
<name>L7FKM4_ENTIV</name>
<dbReference type="RefSeq" id="XP_004253586.1">
    <property type="nucleotide sequence ID" value="XM_004253538.1"/>
</dbReference>
<proteinExistence type="predicted"/>
<evidence type="ECO:0000256" key="2">
    <source>
        <dbReference type="SAM" id="MobiDB-lite"/>
    </source>
</evidence>
<feature type="compositionally biased region" description="Basic and acidic residues" evidence="2">
    <location>
        <begin position="14"/>
        <end position="51"/>
    </location>
</feature>
<feature type="coiled-coil region" evidence="1">
    <location>
        <begin position="77"/>
        <end position="160"/>
    </location>
</feature>
<organism evidence="3 4">
    <name type="scientific">Entamoeba invadens IP1</name>
    <dbReference type="NCBI Taxonomy" id="370355"/>
    <lineage>
        <taxon>Eukaryota</taxon>
        <taxon>Amoebozoa</taxon>
        <taxon>Evosea</taxon>
        <taxon>Archamoebae</taxon>
        <taxon>Mastigamoebida</taxon>
        <taxon>Entamoebidae</taxon>
        <taxon>Entamoeba</taxon>
    </lineage>
</organism>
<keyword evidence="1" id="KW-0175">Coiled coil</keyword>
<evidence type="ECO:0000313" key="3">
    <source>
        <dbReference type="EMBL" id="ELP86815.1"/>
    </source>
</evidence>
<evidence type="ECO:0000313" key="4">
    <source>
        <dbReference type="Proteomes" id="UP000014680"/>
    </source>
</evidence>
<dbReference type="Proteomes" id="UP000014680">
    <property type="component" value="Unassembled WGS sequence"/>
</dbReference>
<dbReference type="VEuPathDB" id="AmoebaDB:EIN_272590"/>
<keyword evidence="4" id="KW-1185">Reference proteome</keyword>